<comment type="caution">
    <text evidence="1">The sequence shown here is derived from an EMBL/GenBank/DDBJ whole genome shotgun (WGS) entry which is preliminary data.</text>
</comment>
<accession>A0A4Q6XZS6</accession>
<sequence>MSYILSTTSFVEVLKLPILVDHYLEHDESFLEFMVHHYGGHEKDDDWDRDMQLPFMTGSALMIFAFNIPVSHMAPKPVSALIDPDSRRIMDDSHFSSNYLSDVFQPPKSC</sequence>
<protein>
    <submittedName>
        <fullName evidence="1">Uncharacterized protein</fullName>
    </submittedName>
</protein>
<proteinExistence type="predicted"/>
<organism evidence="1 2">
    <name type="scientific">Sphingobacterium corticibacterium</name>
    <dbReference type="NCBI Taxonomy" id="2484746"/>
    <lineage>
        <taxon>Bacteria</taxon>
        <taxon>Pseudomonadati</taxon>
        <taxon>Bacteroidota</taxon>
        <taxon>Sphingobacteriia</taxon>
        <taxon>Sphingobacteriales</taxon>
        <taxon>Sphingobacteriaceae</taxon>
        <taxon>Sphingobacterium</taxon>
    </lineage>
</organism>
<evidence type="ECO:0000313" key="2">
    <source>
        <dbReference type="Proteomes" id="UP000292855"/>
    </source>
</evidence>
<dbReference type="OrthoDB" id="894042at2"/>
<evidence type="ECO:0000313" key="1">
    <source>
        <dbReference type="EMBL" id="RZF62156.1"/>
    </source>
</evidence>
<dbReference type="RefSeq" id="WP_130140385.1">
    <property type="nucleotide sequence ID" value="NZ_SGIT01000001.1"/>
</dbReference>
<reference evidence="1 2" key="1">
    <citation type="submission" date="2019-02" db="EMBL/GenBank/DDBJ databases">
        <authorList>
            <person name="Li Y."/>
        </authorList>
    </citation>
    <scope>NUCLEOTIDE SEQUENCE [LARGE SCALE GENOMIC DNA]</scope>
    <source>
        <strain evidence="1 2">30C10-4-7</strain>
    </source>
</reference>
<gene>
    <name evidence="1" type="ORF">EWE74_04935</name>
</gene>
<dbReference type="EMBL" id="SGIT01000001">
    <property type="protein sequence ID" value="RZF62156.1"/>
    <property type="molecule type" value="Genomic_DNA"/>
</dbReference>
<keyword evidence="2" id="KW-1185">Reference proteome</keyword>
<dbReference type="Proteomes" id="UP000292855">
    <property type="component" value="Unassembled WGS sequence"/>
</dbReference>
<name>A0A4Q6XZS6_9SPHI</name>
<dbReference type="AlphaFoldDB" id="A0A4Q6XZS6"/>